<keyword evidence="3" id="KW-1185">Reference proteome</keyword>
<evidence type="ECO:0000313" key="2">
    <source>
        <dbReference type="EMBL" id="CAI8021792.1"/>
    </source>
</evidence>
<feature type="non-terminal residue" evidence="2">
    <location>
        <position position="1"/>
    </location>
</feature>
<feature type="compositionally biased region" description="Basic and acidic residues" evidence="1">
    <location>
        <begin position="72"/>
        <end position="81"/>
    </location>
</feature>
<dbReference type="AlphaFoldDB" id="A0AA35WPS9"/>
<protein>
    <submittedName>
        <fullName evidence="2">Uncharacterized protein</fullName>
    </submittedName>
</protein>
<comment type="caution">
    <text evidence="2">The sequence shown here is derived from an EMBL/GenBank/DDBJ whole genome shotgun (WGS) entry which is preliminary data.</text>
</comment>
<dbReference type="Proteomes" id="UP001174909">
    <property type="component" value="Unassembled WGS sequence"/>
</dbReference>
<feature type="region of interest" description="Disordered" evidence="1">
    <location>
        <begin position="43"/>
        <end position="81"/>
    </location>
</feature>
<evidence type="ECO:0000256" key="1">
    <source>
        <dbReference type="SAM" id="MobiDB-lite"/>
    </source>
</evidence>
<feature type="compositionally biased region" description="Acidic residues" evidence="1">
    <location>
        <begin position="62"/>
        <end position="71"/>
    </location>
</feature>
<accession>A0AA35WPS9</accession>
<reference evidence="2" key="1">
    <citation type="submission" date="2023-03" db="EMBL/GenBank/DDBJ databases">
        <authorList>
            <person name="Steffen K."/>
            <person name="Cardenas P."/>
        </authorList>
    </citation>
    <scope>NUCLEOTIDE SEQUENCE</scope>
</reference>
<evidence type="ECO:0000313" key="3">
    <source>
        <dbReference type="Proteomes" id="UP001174909"/>
    </source>
</evidence>
<name>A0AA35WPS9_GEOBA</name>
<sequence length="81" mass="9200">MACSIEGIQPEFVPPGLLCSDTYCDQLAELLVNESALDELWRAQGFPTPPTTPERVYTPNNELDEDSEVRDEEEKGERERE</sequence>
<dbReference type="EMBL" id="CASHTH010001915">
    <property type="protein sequence ID" value="CAI8021792.1"/>
    <property type="molecule type" value="Genomic_DNA"/>
</dbReference>
<organism evidence="2 3">
    <name type="scientific">Geodia barretti</name>
    <name type="common">Barrett's horny sponge</name>
    <dbReference type="NCBI Taxonomy" id="519541"/>
    <lineage>
        <taxon>Eukaryota</taxon>
        <taxon>Metazoa</taxon>
        <taxon>Porifera</taxon>
        <taxon>Demospongiae</taxon>
        <taxon>Heteroscleromorpha</taxon>
        <taxon>Tetractinellida</taxon>
        <taxon>Astrophorina</taxon>
        <taxon>Geodiidae</taxon>
        <taxon>Geodia</taxon>
    </lineage>
</organism>
<proteinExistence type="predicted"/>
<gene>
    <name evidence="2" type="ORF">GBAR_LOCUS12868</name>
</gene>